<name>A0A1H7JAN9_STRJI</name>
<dbReference type="RefSeq" id="WP_042458369.1">
    <property type="nucleotide sequence ID" value="NZ_BBPN01000052.1"/>
</dbReference>
<protein>
    <submittedName>
        <fullName evidence="2">Alanine racemase</fullName>
    </submittedName>
</protein>
<evidence type="ECO:0000259" key="1">
    <source>
        <dbReference type="Pfam" id="PF01168"/>
    </source>
</evidence>
<dbReference type="STRING" id="235985.SAMN05414137_103209"/>
<keyword evidence="3" id="KW-1185">Reference proteome</keyword>
<evidence type="ECO:0000313" key="3">
    <source>
        <dbReference type="Proteomes" id="UP000183015"/>
    </source>
</evidence>
<gene>
    <name evidence="2" type="ORF">SAMN05414137_103209</name>
</gene>
<evidence type="ECO:0000313" key="2">
    <source>
        <dbReference type="EMBL" id="SEK71606.1"/>
    </source>
</evidence>
<dbReference type="Gene3D" id="3.20.20.10">
    <property type="entry name" value="Alanine racemase"/>
    <property type="match status" value="1"/>
</dbReference>
<dbReference type="SUPFAM" id="SSF51419">
    <property type="entry name" value="PLP-binding barrel"/>
    <property type="match status" value="1"/>
</dbReference>
<accession>A0A1H7JAN9</accession>
<dbReference type="eggNOG" id="COG0787">
    <property type="taxonomic scope" value="Bacteria"/>
</dbReference>
<dbReference type="InterPro" id="IPR001608">
    <property type="entry name" value="Ala_racemase_N"/>
</dbReference>
<dbReference type="Proteomes" id="UP000183015">
    <property type="component" value="Unassembled WGS sequence"/>
</dbReference>
<dbReference type="InterPro" id="IPR029066">
    <property type="entry name" value="PLP-binding_barrel"/>
</dbReference>
<proteinExistence type="predicted"/>
<dbReference type="EMBL" id="FOAZ01000003">
    <property type="protein sequence ID" value="SEK71606.1"/>
    <property type="molecule type" value="Genomic_DNA"/>
</dbReference>
<organism evidence="2 3">
    <name type="scientific">Streptacidiphilus jiangxiensis</name>
    <dbReference type="NCBI Taxonomy" id="235985"/>
    <lineage>
        <taxon>Bacteria</taxon>
        <taxon>Bacillati</taxon>
        <taxon>Actinomycetota</taxon>
        <taxon>Actinomycetes</taxon>
        <taxon>Kitasatosporales</taxon>
        <taxon>Streptomycetaceae</taxon>
        <taxon>Streptacidiphilus</taxon>
    </lineage>
</organism>
<dbReference type="AlphaFoldDB" id="A0A1H7JAN9"/>
<feature type="domain" description="Alanine racemase N-terminal" evidence="1">
    <location>
        <begin position="21"/>
        <end position="153"/>
    </location>
</feature>
<reference evidence="3" key="1">
    <citation type="submission" date="2016-10" db="EMBL/GenBank/DDBJ databases">
        <authorList>
            <person name="Varghese N."/>
        </authorList>
    </citation>
    <scope>NUCLEOTIDE SEQUENCE [LARGE SCALE GENOMIC DNA]</scope>
    <source>
        <strain evidence="3">DSM 45096 / BCRC 16803 / CGMCC 4.1857 / CIP 109030 / JCM 12277 / KCTC 19219 / NBRC 100920 / 33214</strain>
    </source>
</reference>
<dbReference type="OrthoDB" id="2986620at2"/>
<dbReference type="Pfam" id="PF01168">
    <property type="entry name" value="Ala_racemase_N"/>
    <property type="match status" value="1"/>
</dbReference>
<sequence length="344" mass="37933">MALSMYVDTPRWRDHQRKVLGAFPGLVPVAKGNGYGFRNARLAEEATRLGADMLAVGTAYEAAELKDFFGRDLIVLTPYRIGEDPVPLPHRVIRTVGSVDGVRALVGGRVIVECMTSMRRHGINPEDLPKLRMAIDDVRLEGFAVHLPMDRPDGVDPVGETARWVDQLRTAGLPVRTMFVSHLSAPEMEQLQGWYPEVRFRARIGTQLWLGDHEAIESRGTVMDVHRMTKGDRFGYRQHRVAGDGHLLVVAGGTAHGVGLEAPKNMSGLTPRAKNLARAGLATLGRNTSPFTWNGTKLGFAEPPHMQVSLLWVPGEVAPPAVGEELKATLRHTTTLFDRIVDRH</sequence>